<dbReference type="GO" id="GO:0006294">
    <property type="term" value="P:nucleotide-excision repair, preincision complex assembly"/>
    <property type="evidence" value="ECO:0007669"/>
    <property type="project" value="TreeGrafter"/>
</dbReference>
<comment type="similarity">
    <text evidence="2 8">Belongs to the TFB5 family.</text>
</comment>
<keyword evidence="3 8" id="KW-0227">DNA damage</keyword>
<keyword evidence="5 8" id="KW-0804">Transcription</keyword>
<proteinExistence type="inferred from homology"/>
<dbReference type="GO" id="GO:0006367">
    <property type="term" value="P:transcription initiation at RNA polymerase II promoter"/>
    <property type="evidence" value="ECO:0007669"/>
    <property type="project" value="UniProtKB-UniRule"/>
</dbReference>
<dbReference type="AlphaFoldDB" id="A0A9N8VXL9"/>
<keyword evidence="10" id="KW-1185">Reference proteome</keyword>
<comment type="subunit">
    <text evidence="8">Component of the 7-subunit TFIIH core complex.</text>
</comment>
<dbReference type="PANTHER" id="PTHR28580:SF1">
    <property type="entry name" value="GENERAL TRANSCRIPTION FACTOR IIH SUBUNIT 5"/>
    <property type="match status" value="1"/>
</dbReference>
<dbReference type="OrthoDB" id="354at2759"/>
<organism evidence="9 10">
    <name type="scientific">Paraglomus occultum</name>
    <dbReference type="NCBI Taxonomy" id="144539"/>
    <lineage>
        <taxon>Eukaryota</taxon>
        <taxon>Fungi</taxon>
        <taxon>Fungi incertae sedis</taxon>
        <taxon>Mucoromycota</taxon>
        <taxon>Glomeromycotina</taxon>
        <taxon>Glomeromycetes</taxon>
        <taxon>Paraglomerales</taxon>
        <taxon>Paraglomeraceae</taxon>
        <taxon>Paraglomus</taxon>
    </lineage>
</organism>
<comment type="function">
    <text evidence="8">In NER, TFIIH acts by opening DNA around the lesion to allow the excision of the damaged oligonucleotide and its replacement by a new DNA fragment. In transcription, TFIIH has an essential role in transcription initiation. When the pre-initiation complex (PIC) has been established, TFIIH is required for promoter opening and promoter escape.</text>
</comment>
<dbReference type="SMART" id="SM01395">
    <property type="entry name" value="Tbf5"/>
    <property type="match status" value="1"/>
</dbReference>
<keyword evidence="7 8" id="KW-0539">Nucleus</keyword>
<dbReference type="Proteomes" id="UP000789572">
    <property type="component" value="Unassembled WGS sequence"/>
</dbReference>
<dbReference type="Gene3D" id="3.30.70.1220">
    <property type="entry name" value="TFB5-like"/>
    <property type="match status" value="1"/>
</dbReference>
<evidence type="ECO:0000256" key="4">
    <source>
        <dbReference type="ARBA" id="ARBA00023015"/>
    </source>
</evidence>
<evidence type="ECO:0000256" key="1">
    <source>
        <dbReference type="ARBA" id="ARBA00004123"/>
    </source>
</evidence>
<protein>
    <recommendedName>
        <fullName evidence="8">General transcription and DNA repair factor IIH subunit TFB5</fullName>
    </recommendedName>
</protein>
<dbReference type="GO" id="GO:0000439">
    <property type="term" value="C:transcription factor TFIIH core complex"/>
    <property type="evidence" value="ECO:0007669"/>
    <property type="project" value="UniProtKB-UniRule"/>
</dbReference>
<accession>A0A9N8VXL9</accession>
<dbReference type="EMBL" id="CAJVPJ010000043">
    <property type="protein sequence ID" value="CAG8464571.1"/>
    <property type="molecule type" value="Genomic_DNA"/>
</dbReference>
<evidence type="ECO:0000256" key="8">
    <source>
        <dbReference type="RuleBase" id="RU368032"/>
    </source>
</evidence>
<gene>
    <name evidence="9" type="ORF">POCULU_LOCUS733</name>
</gene>
<keyword evidence="6 8" id="KW-0234">DNA repair</keyword>
<reference evidence="9" key="1">
    <citation type="submission" date="2021-06" db="EMBL/GenBank/DDBJ databases">
        <authorList>
            <person name="Kallberg Y."/>
            <person name="Tangrot J."/>
            <person name="Rosling A."/>
        </authorList>
    </citation>
    <scope>NUCLEOTIDE SEQUENCE</scope>
    <source>
        <strain evidence="9">IA702</strain>
    </source>
</reference>
<evidence type="ECO:0000313" key="10">
    <source>
        <dbReference type="Proteomes" id="UP000789572"/>
    </source>
</evidence>
<dbReference type="InterPro" id="IPR035935">
    <property type="entry name" value="TFB5-like_sf"/>
</dbReference>
<evidence type="ECO:0000256" key="6">
    <source>
        <dbReference type="ARBA" id="ARBA00023204"/>
    </source>
</evidence>
<dbReference type="InterPro" id="IPR009400">
    <property type="entry name" value="TFIIH_TTDA/Tfb5"/>
</dbReference>
<evidence type="ECO:0000256" key="3">
    <source>
        <dbReference type="ARBA" id="ARBA00022763"/>
    </source>
</evidence>
<dbReference type="SUPFAM" id="SSF142897">
    <property type="entry name" value="TFB5-like"/>
    <property type="match status" value="1"/>
</dbReference>
<comment type="caution">
    <text evidence="9">The sequence shown here is derived from an EMBL/GenBank/DDBJ whole genome shotgun (WGS) entry which is preliminary data.</text>
</comment>
<comment type="subcellular location">
    <subcellularLocation>
        <location evidence="1 8">Nucleus</location>
    </subcellularLocation>
</comment>
<dbReference type="PANTHER" id="PTHR28580">
    <property type="entry name" value="GENERAL TRANSCRIPTION FACTOR IIH SUBUNIT 5"/>
    <property type="match status" value="1"/>
</dbReference>
<evidence type="ECO:0000256" key="5">
    <source>
        <dbReference type="ARBA" id="ARBA00023163"/>
    </source>
</evidence>
<evidence type="ECO:0000256" key="2">
    <source>
        <dbReference type="ARBA" id="ARBA00007470"/>
    </source>
</evidence>
<name>A0A9N8VXL9_9GLOM</name>
<dbReference type="Pfam" id="PF06331">
    <property type="entry name" value="Tfb5"/>
    <property type="match status" value="1"/>
</dbReference>
<evidence type="ECO:0000256" key="7">
    <source>
        <dbReference type="ARBA" id="ARBA00023242"/>
    </source>
</evidence>
<evidence type="ECO:0000313" key="9">
    <source>
        <dbReference type="EMBL" id="CAG8464571.1"/>
    </source>
</evidence>
<keyword evidence="4 8" id="KW-0805">Transcription regulation</keyword>
<dbReference type="GO" id="GO:0005675">
    <property type="term" value="C:transcription factor TFIIH holo complex"/>
    <property type="evidence" value="ECO:0007669"/>
    <property type="project" value="TreeGrafter"/>
</dbReference>
<sequence length="73" mass="8459">MVKVIKGVLLQCDPTVKQVILNLDERDHFIIEDLDETHVFVEASCVEKVKKSLEDLLEENTYKFESQPPNNKD</sequence>